<keyword evidence="7 16" id="KW-1133">Transmembrane helix</keyword>
<gene>
    <name evidence="17" type="primary">ATPase 8</name>
</gene>
<accession>A0A060NQ15</accession>
<keyword evidence="6 14" id="KW-0375">Hydrogen ion transport</keyword>
<keyword evidence="5 14" id="KW-0812">Transmembrane</keyword>
<dbReference type="GO" id="GO:0031966">
    <property type="term" value="C:mitochondrial membrane"/>
    <property type="evidence" value="ECO:0007669"/>
    <property type="project" value="UniProtKB-SubCell"/>
</dbReference>
<keyword evidence="11" id="KW-0066">ATP synthesis</keyword>
<dbReference type="EMBL" id="AP006027">
    <property type="protein sequence ID" value="BAO84671.1"/>
    <property type="molecule type" value="Genomic_DNA"/>
</dbReference>
<evidence type="ECO:0000256" key="6">
    <source>
        <dbReference type="ARBA" id="ARBA00022781"/>
    </source>
</evidence>
<evidence type="ECO:0000256" key="13">
    <source>
        <dbReference type="ARBA" id="ARBA00064647"/>
    </source>
</evidence>
<evidence type="ECO:0000256" key="10">
    <source>
        <dbReference type="ARBA" id="ARBA00023136"/>
    </source>
</evidence>
<dbReference type="GO" id="GO:0045259">
    <property type="term" value="C:proton-transporting ATP synthase complex"/>
    <property type="evidence" value="ECO:0007669"/>
    <property type="project" value="UniProtKB-KW"/>
</dbReference>
<dbReference type="AlphaFoldDB" id="A0A060NQ15"/>
<keyword evidence="9 14" id="KW-0496">Mitochondrion</keyword>
<keyword evidence="3 14" id="KW-0813">Transport</keyword>
<evidence type="ECO:0000256" key="8">
    <source>
        <dbReference type="ARBA" id="ARBA00023065"/>
    </source>
</evidence>
<evidence type="ECO:0000256" key="3">
    <source>
        <dbReference type="ARBA" id="ARBA00022448"/>
    </source>
</evidence>
<keyword evidence="10 16" id="KW-0472">Membrane</keyword>
<comment type="subunit">
    <text evidence="13">Component of the ATP synthase complex composed at least of ATP5F1A/subunit alpha, ATP5F1B/subunit beta, ATP5MC1/subunit c (homooctomer), MT-ATP6/subunit a, MT-ATP8/subunit 8, ATP5ME/subunit e, ATP5MF/subunit f, ATP5MG/subunit g, ATP5MK/subunit k, ATP5MJ/subunit j, ATP5F1C/subunit gamma, ATP5F1D/subunit delta, ATP5F1E/subunit epsilon, ATP5PF/subunit F6, ATP5PB/subunit b, ATP5PD/subunit d, ATP5PO/subunit OSCP. ATP synthase complex consists of a soluble F(1) head domain (subunits alpha(3) and beta(3)) - the catalytic core - and a membrane F(0) domain - the membrane proton channel (subunits c, a, 8, e, f, g, k and j). These two domains are linked by a central stalk (subunits gamma, delta, and epsilon) rotating inside the F1 region and a stationary peripheral stalk (subunits F6, b, d, and OSCP).</text>
</comment>
<reference evidence="17" key="1">
    <citation type="journal article" date="2014" name="Gene">
        <title>Mitogenomic circumscription of a novel percomorph fish clade mainly comprising "Syngnathoidei" (Teleostei).</title>
        <authorList>
            <person name="Song H.Y."/>
            <person name="Mabuchi K."/>
            <person name="Satoh T.P."/>
            <person name="Moore J.A."/>
            <person name="Yamanoue Y."/>
            <person name="Miya M."/>
            <person name="Nishida M."/>
        </authorList>
    </citation>
    <scope>NUCLEOTIDE SEQUENCE</scope>
</reference>
<geneLocation type="mitochondrion" evidence="17"/>
<dbReference type="InterPro" id="IPR050635">
    <property type="entry name" value="ATPase_protein_8"/>
</dbReference>
<keyword evidence="4 14" id="KW-0138">CF(0)</keyword>
<proteinExistence type="inferred from homology"/>
<evidence type="ECO:0000256" key="16">
    <source>
        <dbReference type="SAM" id="Phobius"/>
    </source>
</evidence>
<keyword evidence="8 14" id="KW-0406">Ion transport</keyword>
<dbReference type="GO" id="GO:0015078">
    <property type="term" value="F:proton transmembrane transporter activity"/>
    <property type="evidence" value="ECO:0007669"/>
    <property type="project" value="InterPro"/>
</dbReference>
<evidence type="ECO:0000256" key="7">
    <source>
        <dbReference type="ARBA" id="ARBA00022989"/>
    </source>
</evidence>
<dbReference type="GO" id="GO:0015986">
    <property type="term" value="P:proton motive force-driven ATP synthesis"/>
    <property type="evidence" value="ECO:0007669"/>
    <property type="project" value="InterPro"/>
</dbReference>
<evidence type="ECO:0000256" key="9">
    <source>
        <dbReference type="ARBA" id="ARBA00023128"/>
    </source>
</evidence>
<evidence type="ECO:0000256" key="4">
    <source>
        <dbReference type="ARBA" id="ARBA00022547"/>
    </source>
</evidence>
<feature type="region of interest" description="Disordered" evidence="15">
    <location>
        <begin position="45"/>
        <end position="64"/>
    </location>
</feature>
<evidence type="ECO:0000313" key="17">
    <source>
        <dbReference type="EMBL" id="BAO84671.1"/>
    </source>
</evidence>
<sequence>MKVTRNTLNVMPQLDPAPWFLIMTFSWTIFLGFMPFKIMSHAFPNKPDSSAKEVSTKNSWTWPW</sequence>
<dbReference type="PANTHER" id="PTHR39937:SF1">
    <property type="entry name" value="ATP SYNTHASE PROTEIN 8"/>
    <property type="match status" value="1"/>
</dbReference>
<protein>
    <recommendedName>
        <fullName evidence="14">ATP synthase complex subunit 8</fullName>
    </recommendedName>
</protein>
<name>A0A060NQ15_9TELE</name>
<dbReference type="Pfam" id="PF00895">
    <property type="entry name" value="ATP-synt_8"/>
    <property type="match status" value="1"/>
</dbReference>
<comment type="subcellular location">
    <subcellularLocation>
        <location evidence="1 14">Mitochondrion membrane</location>
        <topology evidence="1 14">Single-pass membrane protein</topology>
    </subcellularLocation>
</comment>
<comment type="function">
    <text evidence="12">Subunit 8, of the mitochondrial membrane ATP synthase complex (F(1)F(0) ATP synthase or Complex V) that produces ATP from ADP in the presence of a proton gradient across the membrane which is generated by electron transport complexes of the respiratory chain. ATP synthase complex consist of a soluble F(1) head domain - the catalytic core - and a membrane F(1) domain - the membrane proton channel. These two domains are linked by a central stalk rotating inside the F(1) region and a stationary peripheral stalk. During catalysis, ATP synthesis in the catalytic domain of F(1) is coupled via a rotary mechanism of the central stalk subunits to proton translocation. In vivo, can only synthesize ATP although its ATP hydrolase activity can be activated artificially in vitro. Part of the complex F(0) domain.</text>
</comment>
<dbReference type="PANTHER" id="PTHR39937">
    <property type="entry name" value="ATP SYNTHASE PROTEIN 8"/>
    <property type="match status" value="1"/>
</dbReference>
<evidence type="ECO:0000256" key="1">
    <source>
        <dbReference type="ARBA" id="ARBA00004304"/>
    </source>
</evidence>
<dbReference type="InterPro" id="IPR001421">
    <property type="entry name" value="ATP8_metazoa"/>
</dbReference>
<evidence type="ECO:0000256" key="2">
    <source>
        <dbReference type="ARBA" id="ARBA00008892"/>
    </source>
</evidence>
<evidence type="ECO:0000256" key="11">
    <source>
        <dbReference type="ARBA" id="ARBA00023310"/>
    </source>
</evidence>
<evidence type="ECO:0000256" key="12">
    <source>
        <dbReference type="ARBA" id="ARBA00053067"/>
    </source>
</evidence>
<evidence type="ECO:0000256" key="5">
    <source>
        <dbReference type="ARBA" id="ARBA00022692"/>
    </source>
</evidence>
<feature type="transmembrane region" description="Helical" evidence="16">
    <location>
        <begin position="17"/>
        <end position="36"/>
    </location>
</feature>
<comment type="similarity">
    <text evidence="2 14">Belongs to the ATPase protein 8 family.</text>
</comment>
<evidence type="ECO:0000256" key="14">
    <source>
        <dbReference type="RuleBase" id="RU003661"/>
    </source>
</evidence>
<evidence type="ECO:0000256" key="15">
    <source>
        <dbReference type="SAM" id="MobiDB-lite"/>
    </source>
</evidence>
<organism evidence="17">
    <name type="scientific">Foetorepus altivelis</name>
    <dbReference type="NCBI Taxonomy" id="215388"/>
    <lineage>
        <taxon>Eukaryota</taxon>
        <taxon>Metazoa</taxon>
        <taxon>Chordata</taxon>
        <taxon>Craniata</taxon>
        <taxon>Vertebrata</taxon>
        <taxon>Euteleostomi</taxon>
        <taxon>Actinopterygii</taxon>
        <taxon>Neopterygii</taxon>
        <taxon>Teleostei</taxon>
        <taxon>Neoteleostei</taxon>
        <taxon>Acanthomorphata</taxon>
        <taxon>Syngnathiaria</taxon>
        <taxon>Syngnathiformes</taxon>
        <taxon>Callionymoidei</taxon>
        <taxon>Callionymidae</taxon>
        <taxon>Foetorepus</taxon>
    </lineage>
</organism>